<dbReference type="InterPro" id="IPR036922">
    <property type="entry name" value="Rieske_2Fe-2S_sf"/>
</dbReference>
<dbReference type="GO" id="GO:0042128">
    <property type="term" value="P:nitrate assimilation"/>
    <property type="evidence" value="ECO:0007669"/>
    <property type="project" value="UniProtKB-KW"/>
</dbReference>
<evidence type="ECO:0000256" key="1">
    <source>
        <dbReference type="ARBA" id="ARBA00023002"/>
    </source>
</evidence>
<feature type="domain" description="Rieske-like [2Fe-2S]" evidence="3">
    <location>
        <begin position="2"/>
        <end position="104"/>
    </location>
</feature>
<dbReference type="OrthoDB" id="516687at2"/>
<sequence length="112" mass="11793">MSWVDVCDATSLPKGTGIAAWVEGSAVAIFDLGEDGLFALDNIDPATGVSLLARGLVCDMDGKLCVASPLYKHHYQLSSGVCLEDDALVAKPYQIKNQNGKILIKANAQGDV</sequence>
<evidence type="ECO:0000313" key="5">
    <source>
        <dbReference type="Proteomes" id="UP000291106"/>
    </source>
</evidence>
<keyword evidence="1" id="KW-0560">Oxidoreductase</keyword>
<dbReference type="RefSeq" id="WP_130597365.1">
    <property type="nucleotide sequence ID" value="NZ_CP036200.1"/>
</dbReference>
<dbReference type="PANTHER" id="PTHR40562">
    <property type="match status" value="1"/>
</dbReference>
<evidence type="ECO:0000259" key="3">
    <source>
        <dbReference type="Pfam" id="PF13806"/>
    </source>
</evidence>
<gene>
    <name evidence="4" type="primary">nirD</name>
    <name evidence="4" type="ORF">EXU30_00755</name>
</gene>
<dbReference type="CDD" id="cd03529">
    <property type="entry name" value="Rieske_NirD"/>
    <property type="match status" value="1"/>
</dbReference>
<dbReference type="SUPFAM" id="SSF50022">
    <property type="entry name" value="ISP domain"/>
    <property type="match status" value="1"/>
</dbReference>
<dbReference type="AlphaFoldDB" id="A0A411PCZ5"/>
<dbReference type="InterPro" id="IPR012748">
    <property type="entry name" value="Rieske-like_NirD"/>
</dbReference>
<dbReference type="GO" id="GO:0008942">
    <property type="term" value="F:nitrite reductase [NAD(P)H] activity"/>
    <property type="evidence" value="ECO:0007669"/>
    <property type="project" value="InterPro"/>
</dbReference>
<dbReference type="InterPro" id="IPR017881">
    <property type="entry name" value="NirD"/>
</dbReference>
<name>A0A411PCZ5_9GAMM</name>
<proteinExistence type="predicted"/>
<dbReference type="Proteomes" id="UP000291106">
    <property type="component" value="Chromosome"/>
</dbReference>
<evidence type="ECO:0000256" key="2">
    <source>
        <dbReference type="ARBA" id="ARBA00023063"/>
    </source>
</evidence>
<keyword evidence="2" id="KW-0534">Nitrate assimilation</keyword>
<protein>
    <submittedName>
        <fullName evidence="4">Nitrite reductase small subunit NirD</fullName>
    </submittedName>
</protein>
<dbReference type="KEGG" id="smai:EXU30_00755"/>
<reference evidence="4 5" key="1">
    <citation type="submission" date="2019-02" db="EMBL/GenBank/DDBJ databases">
        <title>Shewanella sp. D4-2 isolated from Dokdo Island.</title>
        <authorList>
            <person name="Baek K."/>
        </authorList>
    </citation>
    <scope>NUCLEOTIDE SEQUENCE [LARGE SCALE GENOMIC DNA]</scope>
    <source>
        <strain evidence="4 5">D4-2</strain>
    </source>
</reference>
<dbReference type="Gene3D" id="2.102.10.10">
    <property type="entry name" value="Rieske [2Fe-2S] iron-sulphur domain"/>
    <property type="match status" value="1"/>
</dbReference>
<dbReference type="GO" id="GO:0051537">
    <property type="term" value="F:2 iron, 2 sulfur cluster binding"/>
    <property type="evidence" value="ECO:0007669"/>
    <property type="project" value="InterPro"/>
</dbReference>
<dbReference type="EMBL" id="CP036200">
    <property type="protein sequence ID" value="QBF81388.1"/>
    <property type="molecule type" value="Genomic_DNA"/>
</dbReference>
<keyword evidence="5" id="KW-1185">Reference proteome</keyword>
<evidence type="ECO:0000313" key="4">
    <source>
        <dbReference type="EMBL" id="QBF81388.1"/>
    </source>
</evidence>
<accession>A0A411PCZ5</accession>
<dbReference type="PROSITE" id="PS51300">
    <property type="entry name" value="NIRD"/>
    <property type="match status" value="1"/>
</dbReference>
<dbReference type="NCBIfam" id="TIGR02378">
    <property type="entry name" value="nirD_assim_sml"/>
    <property type="match status" value="1"/>
</dbReference>
<organism evidence="4 5">
    <name type="scientific">Shewanella maritima</name>
    <dbReference type="NCBI Taxonomy" id="2520507"/>
    <lineage>
        <taxon>Bacteria</taxon>
        <taxon>Pseudomonadati</taxon>
        <taxon>Pseudomonadota</taxon>
        <taxon>Gammaproteobacteria</taxon>
        <taxon>Alteromonadales</taxon>
        <taxon>Shewanellaceae</taxon>
        <taxon>Shewanella</taxon>
    </lineage>
</organism>
<dbReference type="Pfam" id="PF13806">
    <property type="entry name" value="Rieske_2"/>
    <property type="match status" value="1"/>
</dbReference>
<dbReference type="PANTHER" id="PTHR40562:SF1">
    <property type="entry name" value="NITRITE REDUCTASE (NADH) SMALL SUBUNIT"/>
    <property type="match status" value="1"/>
</dbReference>